<accession>A0A9N7RE33</accession>
<organism evidence="8 9">
    <name type="scientific">Striga hermonthica</name>
    <name type="common">Purple witchweed</name>
    <name type="synonym">Buchnera hermonthica</name>
    <dbReference type="NCBI Taxonomy" id="68872"/>
    <lineage>
        <taxon>Eukaryota</taxon>
        <taxon>Viridiplantae</taxon>
        <taxon>Streptophyta</taxon>
        <taxon>Embryophyta</taxon>
        <taxon>Tracheophyta</taxon>
        <taxon>Spermatophyta</taxon>
        <taxon>Magnoliopsida</taxon>
        <taxon>eudicotyledons</taxon>
        <taxon>Gunneridae</taxon>
        <taxon>Pentapetalae</taxon>
        <taxon>asterids</taxon>
        <taxon>lamiids</taxon>
        <taxon>Lamiales</taxon>
        <taxon>Orobanchaceae</taxon>
        <taxon>Buchnereae</taxon>
        <taxon>Striga</taxon>
    </lineage>
</organism>
<feature type="region of interest" description="Disordered" evidence="6">
    <location>
        <begin position="68"/>
        <end position="128"/>
    </location>
</feature>
<evidence type="ECO:0000256" key="1">
    <source>
        <dbReference type="ARBA" id="ARBA00004123"/>
    </source>
</evidence>
<evidence type="ECO:0000256" key="4">
    <source>
        <dbReference type="ARBA" id="ARBA00023163"/>
    </source>
</evidence>
<evidence type="ECO:0000313" key="8">
    <source>
        <dbReference type="EMBL" id="CAA0827556.1"/>
    </source>
</evidence>
<evidence type="ECO:0000259" key="7">
    <source>
        <dbReference type="PROSITE" id="PS50811"/>
    </source>
</evidence>
<dbReference type="GO" id="GO:0003700">
    <property type="term" value="F:DNA-binding transcription factor activity"/>
    <property type="evidence" value="ECO:0007669"/>
    <property type="project" value="InterPro"/>
</dbReference>
<dbReference type="FunFam" id="2.20.25.80:FF:000003">
    <property type="entry name" value="WRKY transcription factor 57"/>
    <property type="match status" value="1"/>
</dbReference>
<dbReference type="OrthoDB" id="1936515at2759"/>
<comment type="subcellular location">
    <subcellularLocation>
        <location evidence="1">Nucleus</location>
    </subcellularLocation>
</comment>
<dbReference type="EMBL" id="CACSLK010027752">
    <property type="protein sequence ID" value="CAA0827556.1"/>
    <property type="molecule type" value="Genomic_DNA"/>
</dbReference>
<dbReference type="GO" id="GO:0005634">
    <property type="term" value="C:nucleus"/>
    <property type="evidence" value="ECO:0007669"/>
    <property type="project" value="UniProtKB-SubCell"/>
</dbReference>
<dbReference type="GO" id="GO:0043565">
    <property type="term" value="F:sequence-specific DNA binding"/>
    <property type="evidence" value="ECO:0007669"/>
    <property type="project" value="InterPro"/>
</dbReference>
<keyword evidence="5" id="KW-0539">Nucleus</keyword>
<dbReference type="SMART" id="SM00774">
    <property type="entry name" value="WRKY"/>
    <property type="match status" value="1"/>
</dbReference>
<evidence type="ECO:0000256" key="2">
    <source>
        <dbReference type="ARBA" id="ARBA00023015"/>
    </source>
</evidence>
<evidence type="ECO:0000313" key="9">
    <source>
        <dbReference type="Proteomes" id="UP001153555"/>
    </source>
</evidence>
<comment type="caution">
    <text evidence="8">The sequence shown here is derived from an EMBL/GenBank/DDBJ whole genome shotgun (WGS) entry which is preliminary data.</text>
</comment>
<dbReference type="PANTHER" id="PTHR31221:SF334">
    <property type="entry name" value="WRKY TRANSCRIPTION FACTOR 57-RELATED"/>
    <property type="match status" value="1"/>
</dbReference>
<dbReference type="InterPro" id="IPR003657">
    <property type="entry name" value="WRKY_dom"/>
</dbReference>
<protein>
    <submittedName>
        <fullName evidence="8">Probable WRKY transcription factor 28</fullName>
    </submittedName>
</protein>
<keyword evidence="9" id="KW-1185">Reference proteome</keyword>
<gene>
    <name evidence="8" type="ORF">SHERM_23251</name>
</gene>
<feature type="region of interest" description="Disordered" evidence="6">
    <location>
        <begin position="18"/>
        <end position="50"/>
    </location>
</feature>
<dbReference type="AlphaFoldDB" id="A0A9N7RE33"/>
<dbReference type="InterPro" id="IPR044810">
    <property type="entry name" value="WRKY_plant"/>
</dbReference>
<evidence type="ECO:0000256" key="3">
    <source>
        <dbReference type="ARBA" id="ARBA00023125"/>
    </source>
</evidence>
<proteinExistence type="predicted"/>
<dbReference type="Pfam" id="PF03106">
    <property type="entry name" value="WRKY"/>
    <property type="match status" value="1"/>
</dbReference>
<name>A0A9N7RE33_STRHE</name>
<sequence>MSEELREFYYRHLFHDGHRQTPADTTADPFPGSHFPAATPTHPQTFDPNPYLSFSEILHGTSDHNKYILPDTFAGGHKPSPEAAPGGGEPPATPNSSLSSSSVEAAAGFEDESSKGKTKRGEKKEKQERFAFMTKSEVDHLEDGYRWRKYGQKAVKNSPYPRSYYRCTTQKCPVKKRVERSFQDPSIVVTTYEGKHNHHVPANLRGHVARMLAPSMFASSLETCGPSFPQELLLHQMPDHLYGYNNINGGSSNNLYHERTSTPHNHHQFQQFPDYGLLQDIIPPVFPKHEP</sequence>
<dbReference type="PROSITE" id="PS50811">
    <property type="entry name" value="WRKY"/>
    <property type="match status" value="1"/>
</dbReference>
<dbReference type="SUPFAM" id="SSF118290">
    <property type="entry name" value="WRKY DNA-binding domain"/>
    <property type="match status" value="1"/>
</dbReference>
<evidence type="ECO:0000256" key="6">
    <source>
        <dbReference type="SAM" id="MobiDB-lite"/>
    </source>
</evidence>
<dbReference type="Gene3D" id="2.20.25.80">
    <property type="entry name" value="WRKY domain"/>
    <property type="match status" value="1"/>
</dbReference>
<keyword evidence="3" id="KW-0238">DNA-binding</keyword>
<evidence type="ECO:0000256" key="5">
    <source>
        <dbReference type="ARBA" id="ARBA00023242"/>
    </source>
</evidence>
<dbReference type="InterPro" id="IPR036576">
    <property type="entry name" value="WRKY_dom_sf"/>
</dbReference>
<reference evidence="8" key="1">
    <citation type="submission" date="2019-12" db="EMBL/GenBank/DDBJ databases">
        <authorList>
            <person name="Scholes J."/>
        </authorList>
    </citation>
    <scope>NUCLEOTIDE SEQUENCE</scope>
</reference>
<keyword evidence="2" id="KW-0805">Transcription regulation</keyword>
<keyword evidence="4" id="KW-0804">Transcription</keyword>
<dbReference type="PANTHER" id="PTHR31221">
    <property type="entry name" value="WRKY TRANSCRIPTION FACTOR PROTEIN 1-RELATED"/>
    <property type="match status" value="1"/>
</dbReference>
<feature type="domain" description="WRKY" evidence="7">
    <location>
        <begin position="136"/>
        <end position="201"/>
    </location>
</feature>
<dbReference type="Proteomes" id="UP001153555">
    <property type="component" value="Unassembled WGS sequence"/>
</dbReference>